<keyword evidence="2" id="KW-1185">Reference proteome</keyword>
<evidence type="ECO:0000313" key="2">
    <source>
        <dbReference type="Proteomes" id="UP000004277"/>
    </source>
</evidence>
<comment type="caution">
    <text evidence="1">The sequence shown here is derived from an EMBL/GenBank/DDBJ whole genome shotgun (WGS) entry which is preliminary data.</text>
</comment>
<name>A0ACD3SL83_9BURK</name>
<protein>
    <submittedName>
        <fullName evidence="1">Uncharacterized protein</fullName>
    </submittedName>
</protein>
<proteinExistence type="predicted"/>
<gene>
    <name evidence="1" type="ORF">MW7_013185</name>
</gene>
<dbReference type="EMBL" id="AKCV02000025">
    <property type="protein sequence ID" value="TMS56925.1"/>
    <property type="molecule type" value="Genomic_DNA"/>
</dbReference>
<organism evidence="1 2">
    <name type="scientific">Imbroritus primus</name>
    <dbReference type="NCBI Taxonomy" id="3058603"/>
    <lineage>
        <taxon>Bacteria</taxon>
        <taxon>Pseudomonadati</taxon>
        <taxon>Pseudomonadota</taxon>
        <taxon>Betaproteobacteria</taxon>
        <taxon>Burkholderiales</taxon>
        <taxon>Burkholderiaceae</taxon>
        <taxon>Imbroritus</taxon>
    </lineage>
</organism>
<reference evidence="1" key="1">
    <citation type="submission" date="2019-05" db="EMBL/GenBank/DDBJ databases">
        <title>Revised genome assembly of Burkholderiaceae (previously Ralstonia) sp. PBA.</title>
        <authorList>
            <person name="Gan H.M."/>
        </authorList>
    </citation>
    <scope>NUCLEOTIDE SEQUENCE</scope>
    <source>
        <strain evidence="1">PBA</strain>
    </source>
</reference>
<evidence type="ECO:0000313" key="1">
    <source>
        <dbReference type="EMBL" id="TMS56925.1"/>
    </source>
</evidence>
<sequence length="90" mass="10423">MNWVFKDNNLSGLAIPFLILTGIILIYISLELIEHYYFRLFLFSIGLLSVATAGYAGRSRALGLRPFLKEEEWRKAKETYDPPDDKEEHS</sequence>
<dbReference type="Proteomes" id="UP000004277">
    <property type="component" value="Unassembled WGS sequence"/>
</dbReference>
<accession>A0ACD3SL83</accession>